<gene>
    <name evidence="8" type="ORF">PTTG_12442</name>
</gene>
<keyword evidence="5 7" id="KW-0472">Membrane</keyword>
<reference evidence="8" key="2">
    <citation type="submission" date="2016-05" db="EMBL/GenBank/DDBJ databases">
        <title>Comparative analysis highlights variable genome content of wheat rusts and divergence of the mating loci.</title>
        <authorList>
            <person name="Cuomo C.A."/>
            <person name="Bakkeren G."/>
            <person name="Szabo L."/>
            <person name="Khalil H."/>
            <person name="Joly D."/>
            <person name="Goldberg J."/>
            <person name="Young S."/>
            <person name="Zeng Q."/>
            <person name="Fellers J."/>
        </authorList>
    </citation>
    <scope>NUCLEOTIDE SEQUENCE [LARGE SCALE GENOMIC DNA]</scope>
    <source>
        <strain evidence="8">1-1 BBBD Race 1</strain>
    </source>
</reference>
<sequence length="192" mass="22143">MHLRGETHQQVTRRGWCVATVTPVTHRQRGHSFPPGERLHLKGPRDHLDQEQTIIILLESYQNNKQNRNHNQHRTWLARHLHPRPTSCFTFWRSSCPQHRCSSNVKSTFLLLPALSFAVHLPPTCACAADFWINVALFILGWIPGVIHAWWIISKYPDHTPPPAVGHHDPHHTQPNSQYQPVPNYGSVPPYK</sequence>
<dbReference type="VEuPathDB" id="FungiDB:PTTG_12442"/>
<comment type="subcellular location">
    <subcellularLocation>
        <location evidence="1">Membrane</location>
    </subcellularLocation>
</comment>
<evidence type="ECO:0000313" key="8">
    <source>
        <dbReference type="EMBL" id="OAV89685.1"/>
    </source>
</evidence>
<protein>
    <recommendedName>
        <fullName evidence="11">Stress response RCI peptide</fullName>
    </recommendedName>
</protein>
<dbReference type="AlphaFoldDB" id="A0A180GAF4"/>
<reference evidence="8" key="1">
    <citation type="submission" date="2009-11" db="EMBL/GenBank/DDBJ databases">
        <authorList>
            <consortium name="The Broad Institute Genome Sequencing Platform"/>
            <person name="Ward D."/>
            <person name="Feldgarden M."/>
            <person name="Earl A."/>
            <person name="Young S.K."/>
            <person name="Zeng Q."/>
            <person name="Koehrsen M."/>
            <person name="Alvarado L."/>
            <person name="Berlin A."/>
            <person name="Bochicchio J."/>
            <person name="Borenstein D."/>
            <person name="Chapman S.B."/>
            <person name="Chen Z."/>
            <person name="Engels R."/>
            <person name="Freedman E."/>
            <person name="Gellesch M."/>
            <person name="Goldberg J."/>
            <person name="Griggs A."/>
            <person name="Gujja S."/>
            <person name="Heilman E."/>
            <person name="Heiman D."/>
            <person name="Hepburn T."/>
            <person name="Howarth C."/>
            <person name="Jen D."/>
            <person name="Larson L."/>
            <person name="Lewis B."/>
            <person name="Mehta T."/>
            <person name="Park D."/>
            <person name="Pearson M."/>
            <person name="Roberts A."/>
            <person name="Saif S."/>
            <person name="Shea T."/>
            <person name="Shenoy N."/>
            <person name="Sisk P."/>
            <person name="Stolte C."/>
            <person name="Sykes S."/>
            <person name="Thomson T."/>
            <person name="Walk T."/>
            <person name="White J."/>
            <person name="Yandava C."/>
            <person name="Izard J."/>
            <person name="Baranova O.V."/>
            <person name="Blanton J.M."/>
            <person name="Tanner A.C."/>
            <person name="Dewhirst F.E."/>
            <person name="Haas B."/>
            <person name="Nusbaum C."/>
            <person name="Birren B."/>
        </authorList>
    </citation>
    <scope>NUCLEOTIDE SEQUENCE [LARGE SCALE GENOMIC DNA]</scope>
    <source>
        <strain evidence="8">1-1 BBBD Race 1</strain>
    </source>
</reference>
<evidence type="ECO:0000256" key="5">
    <source>
        <dbReference type="ARBA" id="ARBA00023136"/>
    </source>
</evidence>
<evidence type="ECO:0008006" key="11">
    <source>
        <dbReference type="Google" id="ProtNLM"/>
    </source>
</evidence>
<dbReference type="GO" id="GO:0016020">
    <property type="term" value="C:membrane"/>
    <property type="evidence" value="ECO:0007669"/>
    <property type="project" value="UniProtKB-SubCell"/>
</dbReference>
<keyword evidence="10" id="KW-1185">Reference proteome</keyword>
<feature type="transmembrane region" description="Helical" evidence="7">
    <location>
        <begin position="131"/>
        <end position="153"/>
    </location>
</feature>
<evidence type="ECO:0000256" key="1">
    <source>
        <dbReference type="ARBA" id="ARBA00004370"/>
    </source>
</evidence>
<dbReference type="PANTHER" id="PTHR21659">
    <property type="entry name" value="HYDROPHOBIC PROTEIN RCI2 LOW TEMPERATURE AND SALT RESPONSIVE PROTEIN LTI6 -RELATED"/>
    <property type="match status" value="1"/>
</dbReference>
<dbReference type="EMBL" id="ADAS02000121">
    <property type="protein sequence ID" value="OAV89685.1"/>
    <property type="molecule type" value="Genomic_DNA"/>
</dbReference>
<evidence type="ECO:0000256" key="7">
    <source>
        <dbReference type="SAM" id="Phobius"/>
    </source>
</evidence>
<evidence type="ECO:0000313" key="9">
    <source>
        <dbReference type="EnsemblFungi" id="PTTG_12442-t43_1-p1"/>
    </source>
</evidence>
<evidence type="ECO:0000256" key="6">
    <source>
        <dbReference type="SAM" id="MobiDB-lite"/>
    </source>
</evidence>
<keyword evidence="3 7" id="KW-0812">Transmembrane</keyword>
<dbReference type="PANTHER" id="PTHR21659:SF112">
    <property type="entry name" value="PROTEIN SNA2-RELATED"/>
    <property type="match status" value="1"/>
</dbReference>
<name>A0A180GAF4_PUCT1</name>
<feature type="region of interest" description="Disordered" evidence="6">
    <location>
        <begin position="163"/>
        <end position="192"/>
    </location>
</feature>
<evidence type="ECO:0000256" key="2">
    <source>
        <dbReference type="ARBA" id="ARBA00009530"/>
    </source>
</evidence>
<reference evidence="9" key="4">
    <citation type="submission" date="2025-05" db="UniProtKB">
        <authorList>
            <consortium name="EnsemblFungi"/>
        </authorList>
    </citation>
    <scope>IDENTIFICATION</scope>
    <source>
        <strain evidence="9">isolate 1-1 / race 1 (BBBD)</strain>
    </source>
</reference>
<comment type="similarity">
    <text evidence="2">Belongs to the UPF0057 (PMP3) family.</text>
</comment>
<dbReference type="EnsemblFungi" id="PTTG_12442-t43_1">
    <property type="protein sequence ID" value="PTTG_12442-t43_1-p1"/>
    <property type="gene ID" value="PTTG_12442"/>
</dbReference>
<keyword evidence="4 7" id="KW-1133">Transmembrane helix</keyword>
<evidence type="ECO:0000256" key="3">
    <source>
        <dbReference type="ARBA" id="ARBA00022692"/>
    </source>
</evidence>
<organism evidence="8">
    <name type="scientific">Puccinia triticina (isolate 1-1 / race 1 (BBBD))</name>
    <name type="common">Brown leaf rust fungus</name>
    <dbReference type="NCBI Taxonomy" id="630390"/>
    <lineage>
        <taxon>Eukaryota</taxon>
        <taxon>Fungi</taxon>
        <taxon>Dikarya</taxon>
        <taxon>Basidiomycota</taxon>
        <taxon>Pucciniomycotina</taxon>
        <taxon>Pucciniomycetes</taxon>
        <taxon>Pucciniales</taxon>
        <taxon>Pucciniaceae</taxon>
        <taxon>Puccinia</taxon>
    </lineage>
</organism>
<reference evidence="9 10" key="3">
    <citation type="journal article" date="2017" name="G3 (Bethesda)">
        <title>Comparative analysis highlights variable genome content of wheat rusts and divergence of the mating loci.</title>
        <authorList>
            <person name="Cuomo C.A."/>
            <person name="Bakkeren G."/>
            <person name="Khalil H.B."/>
            <person name="Panwar V."/>
            <person name="Joly D."/>
            <person name="Linning R."/>
            <person name="Sakthikumar S."/>
            <person name="Song X."/>
            <person name="Adiconis X."/>
            <person name="Fan L."/>
            <person name="Goldberg J.M."/>
            <person name="Levin J.Z."/>
            <person name="Young S."/>
            <person name="Zeng Q."/>
            <person name="Anikster Y."/>
            <person name="Bruce M."/>
            <person name="Wang M."/>
            <person name="Yin C."/>
            <person name="McCallum B."/>
            <person name="Szabo L.J."/>
            <person name="Hulbert S."/>
            <person name="Chen X."/>
            <person name="Fellers J.P."/>
        </authorList>
    </citation>
    <scope>NUCLEOTIDE SEQUENCE</scope>
    <source>
        <strain evidence="10">Isolate 1-1 / race 1 (BBBD)</strain>
        <strain evidence="9">isolate 1-1 / race 1 (BBBD)</strain>
    </source>
</reference>
<dbReference type="STRING" id="630390.A0A180GAF4"/>
<evidence type="ECO:0000256" key="4">
    <source>
        <dbReference type="ARBA" id="ARBA00022989"/>
    </source>
</evidence>
<accession>A0A180GAF4</accession>
<dbReference type="InterPro" id="IPR000612">
    <property type="entry name" value="PMP3"/>
</dbReference>
<proteinExistence type="inferred from homology"/>
<evidence type="ECO:0000313" key="10">
    <source>
        <dbReference type="Proteomes" id="UP000005240"/>
    </source>
</evidence>
<dbReference type="Proteomes" id="UP000005240">
    <property type="component" value="Unassembled WGS sequence"/>
</dbReference>
<dbReference type="OrthoDB" id="2802411at2759"/>
<dbReference type="Pfam" id="PF01679">
    <property type="entry name" value="Pmp3"/>
    <property type="match status" value="1"/>
</dbReference>